<dbReference type="AlphaFoldDB" id="A0A8S1YIG9"/>
<comment type="caution">
    <text evidence="1">The sequence shown here is derived from an EMBL/GenBank/DDBJ whole genome shotgun (WGS) entry which is preliminary data.</text>
</comment>
<evidence type="ECO:0000313" key="2">
    <source>
        <dbReference type="Proteomes" id="UP000683925"/>
    </source>
</evidence>
<keyword evidence="2" id="KW-1185">Reference proteome</keyword>
<gene>
    <name evidence="1" type="ORF">POCTA_138.1.T1820001</name>
</gene>
<dbReference type="EMBL" id="CAJJDP010000186">
    <property type="protein sequence ID" value="CAD8214556.1"/>
    <property type="molecule type" value="Genomic_DNA"/>
</dbReference>
<name>A0A8S1YIG9_PAROT</name>
<sequence>MKILITFPSYGKLTLINDYTRKELENKQFIQYLTTKDQKLYQCPNNPNHILTTLLLRQQYLNPYYGKLDITHKNLNHFFGYRSDIFQCKSSNYQVLPELAEMKQTGTFFSNDASIVSRLQALKDNFNKFRIRGAYLHSYYAGEFRHKDFFWAEEQLSRLINEYDEFGTLNNSQIETLSNDEQ</sequence>
<proteinExistence type="predicted"/>
<evidence type="ECO:0000313" key="1">
    <source>
        <dbReference type="EMBL" id="CAD8214556.1"/>
    </source>
</evidence>
<reference evidence="1" key="1">
    <citation type="submission" date="2021-01" db="EMBL/GenBank/DDBJ databases">
        <authorList>
            <consortium name="Genoscope - CEA"/>
            <person name="William W."/>
        </authorList>
    </citation>
    <scope>NUCLEOTIDE SEQUENCE</scope>
</reference>
<accession>A0A8S1YIG9</accession>
<organism evidence="1 2">
    <name type="scientific">Paramecium octaurelia</name>
    <dbReference type="NCBI Taxonomy" id="43137"/>
    <lineage>
        <taxon>Eukaryota</taxon>
        <taxon>Sar</taxon>
        <taxon>Alveolata</taxon>
        <taxon>Ciliophora</taxon>
        <taxon>Intramacronucleata</taxon>
        <taxon>Oligohymenophorea</taxon>
        <taxon>Peniculida</taxon>
        <taxon>Parameciidae</taxon>
        <taxon>Paramecium</taxon>
    </lineage>
</organism>
<dbReference type="Proteomes" id="UP000683925">
    <property type="component" value="Unassembled WGS sequence"/>
</dbReference>
<protein>
    <submittedName>
        <fullName evidence="1">Uncharacterized protein</fullName>
    </submittedName>
</protein>